<proteinExistence type="predicted"/>
<evidence type="ECO:0000313" key="1">
    <source>
        <dbReference type="EMBL" id="MDQ0492530.1"/>
    </source>
</evidence>
<accession>A0ABU0KSX3</accession>
<protein>
    <submittedName>
        <fullName evidence="1">Uncharacterized protein</fullName>
    </submittedName>
</protein>
<dbReference type="RefSeq" id="WP_152379713.1">
    <property type="nucleotide sequence ID" value="NZ_CP045298.1"/>
</dbReference>
<comment type="caution">
    <text evidence="1">The sequence shown here is derived from an EMBL/GenBank/DDBJ whole genome shotgun (WGS) entry which is preliminary data.</text>
</comment>
<reference evidence="1 2" key="1">
    <citation type="submission" date="2023-07" db="EMBL/GenBank/DDBJ databases">
        <title>Genomic Encyclopedia of Type Strains, Phase IV (KMG-IV): sequencing the most valuable type-strain genomes for metagenomic binning, comparative biology and taxonomic classification.</title>
        <authorList>
            <person name="Goeker M."/>
        </authorList>
    </citation>
    <scope>NUCLEOTIDE SEQUENCE [LARGE SCALE GENOMIC DNA]</scope>
    <source>
        <strain evidence="1 2">DSM 14914</strain>
    </source>
</reference>
<gene>
    <name evidence="1" type="ORF">QOZ95_000679</name>
</gene>
<keyword evidence="2" id="KW-1185">Reference proteome</keyword>
<evidence type="ECO:0000313" key="2">
    <source>
        <dbReference type="Proteomes" id="UP001242811"/>
    </source>
</evidence>
<sequence length="62" mass="6966">MERVDYVLNQLRSIIPDGTGTEKAMVAGGYIIGWIGESRQKNKLTLEEVHDLIAAYDLESEK</sequence>
<dbReference type="EMBL" id="JAUSWA010000003">
    <property type="protein sequence ID" value="MDQ0492530.1"/>
    <property type="molecule type" value="Genomic_DNA"/>
</dbReference>
<organism evidence="1 2">
    <name type="scientific">Paenibacillus brasilensis</name>
    <dbReference type="NCBI Taxonomy" id="128574"/>
    <lineage>
        <taxon>Bacteria</taxon>
        <taxon>Bacillati</taxon>
        <taxon>Bacillota</taxon>
        <taxon>Bacilli</taxon>
        <taxon>Bacillales</taxon>
        <taxon>Paenibacillaceae</taxon>
        <taxon>Paenibacillus</taxon>
    </lineage>
</organism>
<name>A0ABU0KSX3_9BACL</name>
<dbReference type="Proteomes" id="UP001242811">
    <property type="component" value="Unassembled WGS sequence"/>
</dbReference>